<dbReference type="CDD" id="cd02907">
    <property type="entry name" value="Macro_Af1521_BAL-like"/>
    <property type="match status" value="1"/>
</dbReference>
<evidence type="ECO:0000259" key="1">
    <source>
        <dbReference type="PROSITE" id="PS51154"/>
    </source>
</evidence>
<keyword evidence="3" id="KW-1185">Reference proteome</keyword>
<accession>A0A0S7BJD7</accession>
<reference evidence="2" key="1">
    <citation type="submission" date="2015-07" db="EMBL/GenBank/DDBJ databases">
        <title>Draft Genome Sequences of Anaerolinea thermolimosa IMO-1, Bellilinea caldifistulae GOMI-1, Leptolinea tardivitalis YMTK-2, Levilinea saccharolytica KIBI-1,Longilinea arvoryzae KOME-1, Previously Described as Members of the Anaerolineaceae (Chloroflexi).</title>
        <authorList>
            <person name="Sekiguchi Y."/>
            <person name="Ohashi A."/>
            <person name="Matsuura N."/>
            <person name="Tourlousse M.D."/>
        </authorList>
    </citation>
    <scope>NUCLEOTIDE SEQUENCE [LARGE SCALE GENOMIC DNA]</scope>
    <source>
        <strain evidence="2">KOME-1</strain>
    </source>
</reference>
<dbReference type="PANTHER" id="PTHR11106:SF111">
    <property type="entry name" value="MACRO DOMAIN-CONTAINING PROTEIN"/>
    <property type="match status" value="1"/>
</dbReference>
<organism evidence="2">
    <name type="scientific">Longilinea arvoryzae</name>
    <dbReference type="NCBI Taxonomy" id="360412"/>
    <lineage>
        <taxon>Bacteria</taxon>
        <taxon>Bacillati</taxon>
        <taxon>Chloroflexota</taxon>
        <taxon>Anaerolineae</taxon>
        <taxon>Anaerolineales</taxon>
        <taxon>Anaerolineaceae</taxon>
        <taxon>Longilinea</taxon>
    </lineage>
</organism>
<dbReference type="InterPro" id="IPR002589">
    <property type="entry name" value="Macro_dom"/>
</dbReference>
<dbReference type="OrthoDB" id="6194521at2"/>
<dbReference type="PANTHER" id="PTHR11106">
    <property type="entry name" value="GANGLIOSIDE INDUCED DIFFERENTIATION ASSOCIATED PROTEIN 2-RELATED"/>
    <property type="match status" value="1"/>
</dbReference>
<name>A0A0S7BJD7_9CHLR</name>
<dbReference type="Proteomes" id="UP000055060">
    <property type="component" value="Unassembled WGS sequence"/>
</dbReference>
<dbReference type="EMBL" id="DF967972">
    <property type="protein sequence ID" value="GAP14043.1"/>
    <property type="molecule type" value="Genomic_DNA"/>
</dbReference>
<dbReference type="AlphaFoldDB" id="A0A0S7BJD7"/>
<gene>
    <name evidence="2" type="ORF">LARV_01803</name>
</gene>
<dbReference type="PROSITE" id="PS51154">
    <property type="entry name" value="MACRO"/>
    <property type="match status" value="1"/>
</dbReference>
<evidence type="ECO:0000313" key="3">
    <source>
        <dbReference type="Proteomes" id="UP000055060"/>
    </source>
</evidence>
<dbReference type="Pfam" id="PF01661">
    <property type="entry name" value="Macro"/>
    <property type="match status" value="1"/>
</dbReference>
<dbReference type="SUPFAM" id="SSF52949">
    <property type="entry name" value="Macro domain-like"/>
    <property type="match status" value="1"/>
</dbReference>
<proteinExistence type="predicted"/>
<dbReference type="RefSeq" id="WP_075073333.1">
    <property type="nucleotide sequence ID" value="NZ_DF967972.1"/>
</dbReference>
<evidence type="ECO:0000313" key="2">
    <source>
        <dbReference type="EMBL" id="GAP14043.1"/>
    </source>
</evidence>
<feature type="domain" description="Macro" evidence="1">
    <location>
        <begin position="3"/>
        <end position="186"/>
    </location>
</feature>
<protein>
    <submittedName>
        <fullName evidence="2">Predicted phosphatase homologous to the C-terminal domain of histone macroH2A1</fullName>
    </submittedName>
</protein>
<dbReference type="InterPro" id="IPR043472">
    <property type="entry name" value="Macro_dom-like"/>
</dbReference>
<dbReference type="STRING" id="360412.LARV_01803"/>
<dbReference type="SMART" id="SM00506">
    <property type="entry name" value="A1pp"/>
    <property type="match status" value="1"/>
</dbReference>
<sequence>MCLLIVDHTYPTGQHLQIVQGDLTREKTDAIVNAANSRLQHGGGIAGAILRSGGYEIQRESDLWIANHGLVEHAHPAVTSGANLPTRLVIHAVGPMWGSGDEDAKLEAAFLGSFEKAGELCLESLAVPALSTGIFGFPKPRAARIFYATLAAYYRSHPDSTLKLVRLVILDEETLNEFLDVWREIHPSAE</sequence>
<dbReference type="Gene3D" id="3.40.220.10">
    <property type="entry name" value="Leucine Aminopeptidase, subunit E, domain 1"/>
    <property type="match status" value="1"/>
</dbReference>